<dbReference type="InterPro" id="IPR005503">
    <property type="entry name" value="FliL"/>
</dbReference>
<sequence>MLARTLFCLLMALPLTTFAEDGAGAPVGPQIQYIYFEPAFVVNYGSTGRIKYLRTDVALKVSSTEAAGMVSHHKPYLRNSLVMLFSAQEANIMNSSEGREELRQIALKEVKAVMSELEGVPAVDDLYFNNFVVQN</sequence>
<dbReference type="Pfam" id="PF03748">
    <property type="entry name" value="FliL"/>
    <property type="match status" value="1"/>
</dbReference>
<keyword evidence="12" id="KW-0282">Flagellum</keyword>
<evidence type="ECO:0000256" key="5">
    <source>
        <dbReference type="ARBA" id="ARBA00022500"/>
    </source>
</evidence>
<keyword evidence="10" id="KW-0997">Cell inner membrane</keyword>
<name>A0ABP9ZXS6_9GAMM</name>
<comment type="function">
    <text evidence="1 10">Controls the rotational direction of flagella during chemotaxis.</text>
</comment>
<dbReference type="Proteomes" id="UP001481413">
    <property type="component" value="Unassembled WGS sequence"/>
</dbReference>
<reference evidence="12 13" key="1">
    <citation type="submission" date="2024-04" db="EMBL/GenBank/DDBJ databases">
        <title>Draft genome sequence of Thalassolituus maritimus NBRC 116585.</title>
        <authorList>
            <person name="Miyakawa T."/>
            <person name="Kusuya Y."/>
            <person name="Miura T."/>
        </authorList>
    </citation>
    <scope>NUCLEOTIDE SEQUENCE [LARGE SCALE GENOMIC DNA]</scope>
    <source>
        <strain evidence="12 13">5NW40-0001</strain>
    </source>
</reference>
<evidence type="ECO:0000313" key="12">
    <source>
        <dbReference type="EMBL" id="GAA6144953.1"/>
    </source>
</evidence>
<evidence type="ECO:0000256" key="9">
    <source>
        <dbReference type="ARBA" id="ARBA00023136"/>
    </source>
</evidence>
<keyword evidence="12" id="KW-0966">Cell projection</keyword>
<keyword evidence="6" id="KW-0812">Transmembrane</keyword>
<comment type="subcellular location">
    <subcellularLocation>
        <location evidence="10">Cell inner membrane</location>
    </subcellularLocation>
    <subcellularLocation>
        <location evidence="2">Cell membrane</location>
        <topology evidence="2">Single-pass membrane protein</topology>
    </subcellularLocation>
</comment>
<organism evidence="12 13">
    <name type="scientific">Thalassolituus maritimus</name>
    <dbReference type="NCBI Taxonomy" id="484498"/>
    <lineage>
        <taxon>Bacteria</taxon>
        <taxon>Pseudomonadati</taxon>
        <taxon>Pseudomonadota</taxon>
        <taxon>Gammaproteobacteria</taxon>
        <taxon>Oceanospirillales</taxon>
        <taxon>Oceanospirillaceae</taxon>
        <taxon>Thalassolituus</taxon>
    </lineage>
</organism>
<gene>
    <name evidence="12" type="ORF">NBRC116585_10700</name>
</gene>
<dbReference type="RefSeq" id="WP_353293889.1">
    <property type="nucleotide sequence ID" value="NZ_BAABWH010000002.1"/>
</dbReference>
<accession>A0ABP9ZXS6</accession>
<evidence type="ECO:0000256" key="4">
    <source>
        <dbReference type="ARBA" id="ARBA00022475"/>
    </source>
</evidence>
<keyword evidence="12" id="KW-0969">Cilium</keyword>
<evidence type="ECO:0000256" key="1">
    <source>
        <dbReference type="ARBA" id="ARBA00002254"/>
    </source>
</evidence>
<keyword evidence="13" id="KW-1185">Reference proteome</keyword>
<evidence type="ECO:0000256" key="7">
    <source>
        <dbReference type="ARBA" id="ARBA00022779"/>
    </source>
</evidence>
<evidence type="ECO:0000256" key="2">
    <source>
        <dbReference type="ARBA" id="ARBA00004162"/>
    </source>
</evidence>
<evidence type="ECO:0000256" key="10">
    <source>
        <dbReference type="RuleBase" id="RU364125"/>
    </source>
</evidence>
<keyword evidence="11" id="KW-0732">Signal</keyword>
<keyword evidence="4" id="KW-1003">Cell membrane</keyword>
<evidence type="ECO:0000256" key="6">
    <source>
        <dbReference type="ARBA" id="ARBA00022692"/>
    </source>
</evidence>
<comment type="caution">
    <text evidence="12">The sequence shown here is derived from an EMBL/GenBank/DDBJ whole genome shotgun (WGS) entry which is preliminary data.</text>
</comment>
<dbReference type="PANTHER" id="PTHR35091">
    <property type="entry name" value="FLAGELLAR PROTEIN FLIL"/>
    <property type="match status" value="1"/>
</dbReference>
<keyword evidence="7 10" id="KW-0283">Flagellar rotation</keyword>
<evidence type="ECO:0000256" key="3">
    <source>
        <dbReference type="ARBA" id="ARBA00008281"/>
    </source>
</evidence>
<feature type="chain" id="PRO_5045162370" description="Flagellar protein FliL" evidence="11">
    <location>
        <begin position="20"/>
        <end position="135"/>
    </location>
</feature>
<dbReference type="EMBL" id="BAABWH010000002">
    <property type="protein sequence ID" value="GAA6144953.1"/>
    <property type="molecule type" value="Genomic_DNA"/>
</dbReference>
<keyword evidence="8" id="KW-1133">Transmembrane helix</keyword>
<keyword evidence="9 10" id="KW-0472">Membrane</keyword>
<feature type="signal peptide" evidence="11">
    <location>
        <begin position="1"/>
        <end position="19"/>
    </location>
</feature>
<evidence type="ECO:0000256" key="11">
    <source>
        <dbReference type="SAM" id="SignalP"/>
    </source>
</evidence>
<evidence type="ECO:0000256" key="8">
    <source>
        <dbReference type="ARBA" id="ARBA00022989"/>
    </source>
</evidence>
<keyword evidence="5 10" id="KW-0145">Chemotaxis</keyword>
<protein>
    <recommendedName>
        <fullName evidence="10">Flagellar protein FliL</fullName>
    </recommendedName>
</protein>
<proteinExistence type="inferred from homology"/>
<comment type="similarity">
    <text evidence="3 10">Belongs to the FliL family.</text>
</comment>
<evidence type="ECO:0000313" key="13">
    <source>
        <dbReference type="Proteomes" id="UP001481413"/>
    </source>
</evidence>
<dbReference type="PANTHER" id="PTHR35091:SF2">
    <property type="entry name" value="FLAGELLAR PROTEIN FLIL"/>
    <property type="match status" value="1"/>
</dbReference>